<dbReference type="InterPro" id="IPR017921">
    <property type="entry name" value="Znf_CTCHY"/>
</dbReference>
<evidence type="ECO:0000256" key="6">
    <source>
        <dbReference type="SAM" id="MobiDB-lite"/>
    </source>
</evidence>
<feature type="domain" description="CTCHY-type" evidence="7">
    <location>
        <begin position="321"/>
        <end position="382"/>
    </location>
</feature>
<keyword evidence="5" id="KW-0862">Zinc</keyword>
<keyword evidence="2" id="KW-0963">Cytoplasm</keyword>
<dbReference type="PROSITE" id="PS51270">
    <property type="entry name" value="ZF_CTCHY"/>
    <property type="match status" value="1"/>
</dbReference>
<name>A0ABQ9ZGZ8_9CRUS</name>
<dbReference type="PANTHER" id="PTHR13493">
    <property type="entry name" value="ZINC FINGER CCHC DOMAIN-CONTAINING"/>
    <property type="match status" value="1"/>
</dbReference>
<evidence type="ECO:0000313" key="9">
    <source>
        <dbReference type="Proteomes" id="UP001234178"/>
    </source>
</evidence>
<dbReference type="InterPro" id="IPR041370">
    <property type="entry name" value="Mlase_EEF1AKMT1/ZCCHC4"/>
</dbReference>
<dbReference type="Pfam" id="PF10237">
    <property type="entry name" value="N6-adenineMlase"/>
    <property type="match status" value="1"/>
</dbReference>
<feature type="compositionally biased region" description="Polar residues" evidence="6">
    <location>
        <begin position="415"/>
        <end position="425"/>
    </location>
</feature>
<evidence type="ECO:0000313" key="8">
    <source>
        <dbReference type="EMBL" id="KAK4011830.1"/>
    </source>
</evidence>
<comment type="subcellular location">
    <subcellularLocation>
        <location evidence="1">Cytoplasm</location>
    </subcellularLocation>
</comment>
<keyword evidence="3" id="KW-0489">Methyltransferase</keyword>
<comment type="caution">
    <text evidence="8">The sequence shown here is derived from an EMBL/GenBank/DDBJ whole genome shotgun (WGS) entry which is preliminary data.</text>
</comment>
<proteinExistence type="predicted"/>
<keyword evidence="5" id="KW-0479">Metal-binding</keyword>
<keyword evidence="4" id="KW-0808">Transferase</keyword>
<reference evidence="8 9" key="1">
    <citation type="journal article" date="2023" name="Nucleic Acids Res.">
        <title>The hologenome of Daphnia magna reveals possible DNA methylation and microbiome-mediated evolution of the host genome.</title>
        <authorList>
            <person name="Chaturvedi A."/>
            <person name="Li X."/>
            <person name="Dhandapani V."/>
            <person name="Marshall H."/>
            <person name="Kissane S."/>
            <person name="Cuenca-Cambronero M."/>
            <person name="Asole G."/>
            <person name="Calvet F."/>
            <person name="Ruiz-Romero M."/>
            <person name="Marangio P."/>
            <person name="Guigo R."/>
            <person name="Rago D."/>
            <person name="Mirbahai L."/>
            <person name="Eastwood N."/>
            <person name="Colbourne J.K."/>
            <person name="Zhou J."/>
            <person name="Mallon E."/>
            <person name="Orsini L."/>
        </authorList>
    </citation>
    <scope>NUCLEOTIDE SEQUENCE [LARGE SCALE GENOMIC DNA]</scope>
    <source>
        <strain evidence="8">LRV0_1</strain>
    </source>
</reference>
<sequence>MLLFERQSMIGRRFFACSAYRDRKLCPAYVLESVWENDKSKGQKMAKQSTTQLLLRSRELNQIRENILMRHDLKMKDRGFCHSCGEIFVTMGQHVNHKVTAAVGDNLLDEPSKILDPLDHSKKEAQYFFSEDSINVILGLLQDAKVSHVLCISCPTIFEKLKRDSSKKCLMLDLDVRFRQFYSPQEYLLYNMFNHHFFNGSQSVSVYEQFLIEGKNNLAVVMDPPFGGKVEVISHTLQTIDDEYKHLNGQNASDISKFWIFPYFMESQIVSNLPSFAMLDYKVEYTNHSQFQKGPQGRKQGSPVRIFTNVSLQKLKLPAREGYKYCTFCKKWISPENRHCMICNSCTSKDGRTYVHCDQCKRCVKPTWIHCWKCKRCALAEHPCMLFQERSKDTATAKKKKVSSPSPVTAKSTSDNWIVTESRNT</sequence>
<keyword evidence="5" id="KW-0863">Zinc-finger</keyword>
<dbReference type="InterPro" id="IPR037275">
    <property type="entry name" value="Znf_CTCHY_sf"/>
</dbReference>
<dbReference type="PANTHER" id="PTHR13493:SF3">
    <property type="entry name" value="RRNA N6-ADENOSINE-METHYLTRANSFERASE ZCCHC4"/>
    <property type="match status" value="1"/>
</dbReference>
<accession>A0ABQ9ZGZ8</accession>
<feature type="compositionally biased region" description="Low complexity" evidence="6">
    <location>
        <begin position="403"/>
        <end position="414"/>
    </location>
</feature>
<protein>
    <recommendedName>
        <fullName evidence="7">CTCHY-type domain-containing protein</fullName>
    </recommendedName>
</protein>
<evidence type="ECO:0000256" key="5">
    <source>
        <dbReference type="PROSITE-ProRule" id="PRU00965"/>
    </source>
</evidence>
<dbReference type="Proteomes" id="UP001234178">
    <property type="component" value="Unassembled WGS sequence"/>
</dbReference>
<feature type="region of interest" description="Disordered" evidence="6">
    <location>
        <begin position="395"/>
        <end position="425"/>
    </location>
</feature>
<evidence type="ECO:0000256" key="1">
    <source>
        <dbReference type="ARBA" id="ARBA00004496"/>
    </source>
</evidence>
<evidence type="ECO:0000256" key="4">
    <source>
        <dbReference type="ARBA" id="ARBA00022679"/>
    </source>
</evidence>
<evidence type="ECO:0000259" key="7">
    <source>
        <dbReference type="PROSITE" id="PS51270"/>
    </source>
</evidence>
<dbReference type="InterPro" id="IPR039846">
    <property type="entry name" value="ZCCHC4"/>
</dbReference>
<gene>
    <name evidence="8" type="ORF">OUZ56_020942</name>
</gene>
<organism evidence="8 9">
    <name type="scientific">Daphnia magna</name>
    <dbReference type="NCBI Taxonomy" id="35525"/>
    <lineage>
        <taxon>Eukaryota</taxon>
        <taxon>Metazoa</taxon>
        <taxon>Ecdysozoa</taxon>
        <taxon>Arthropoda</taxon>
        <taxon>Crustacea</taxon>
        <taxon>Branchiopoda</taxon>
        <taxon>Diplostraca</taxon>
        <taxon>Cladocera</taxon>
        <taxon>Anomopoda</taxon>
        <taxon>Daphniidae</taxon>
        <taxon>Daphnia</taxon>
    </lineage>
</organism>
<dbReference type="SUPFAM" id="SSF161245">
    <property type="entry name" value="Zinc hairpin stack"/>
    <property type="match status" value="1"/>
</dbReference>
<evidence type="ECO:0000256" key="3">
    <source>
        <dbReference type="ARBA" id="ARBA00022603"/>
    </source>
</evidence>
<keyword evidence="9" id="KW-1185">Reference proteome</keyword>
<dbReference type="EMBL" id="JAOYFB010000003">
    <property type="protein sequence ID" value="KAK4011830.1"/>
    <property type="molecule type" value="Genomic_DNA"/>
</dbReference>
<evidence type="ECO:0000256" key="2">
    <source>
        <dbReference type="ARBA" id="ARBA00022490"/>
    </source>
</evidence>